<evidence type="ECO:0000256" key="2">
    <source>
        <dbReference type="SAM" id="Phobius"/>
    </source>
</evidence>
<dbReference type="AlphaFoldDB" id="A0AAN9TLU0"/>
<organism evidence="4 5">
    <name type="scientific">Parthenolecanium corni</name>
    <dbReference type="NCBI Taxonomy" id="536013"/>
    <lineage>
        <taxon>Eukaryota</taxon>
        <taxon>Metazoa</taxon>
        <taxon>Ecdysozoa</taxon>
        <taxon>Arthropoda</taxon>
        <taxon>Hexapoda</taxon>
        <taxon>Insecta</taxon>
        <taxon>Pterygota</taxon>
        <taxon>Neoptera</taxon>
        <taxon>Paraneoptera</taxon>
        <taxon>Hemiptera</taxon>
        <taxon>Sternorrhyncha</taxon>
        <taxon>Coccoidea</taxon>
        <taxon>Coccidae</taxon>
        <taxon>Parthenolecanium</taxon>
    </lineage>
</organism>
<feature type="compositionally biased region" description="Polar residues" evidence="1">
    <location>
        <begin position="531"/>
        <end position="540"/>
    </location>
</feature>
<proteinExistence type="predicted"/>
<dbReference type="InterPro" id="IPR012464">
    <property type="entry name" value="DUF1676"/>
</dbReference>
<keyword evidence="2" id="KW-0472">Membrane</keyword>
<dbReference type="EMBL" id="JBBCAQ010000010">
    <property type="protein sequence ID" value="KAK7601524.1"/>
    <property type="molecule type" value="Genomic_DNA"/>
</dbReference>
<keyword evidence="2" id="KW-0812">Transmembrane</keyword>
<feature type="transmembrane region" description="Helical" evidence="2">
    <location>
        <begin position="693"/>
        <end position="718"/>
    </location>
</feature>
<gene>
    <name evidence="4" type="ORF">V9T40_008965</name>
</gene>
<evidence type="ECO:0000256" key="3">
    <source>
        <dbReference type="SAM" id="SignalP"/>
    </source>
</evidence>
<feature type="transmembrane region" description="Helical" evidence="2">
    <location>
        <begin position="817"/>
        <end position="837"/>
    </location>
</feature>
<feature type="chain" id="PRO_5042954086" evidence="3">
    <location>
        <begin position="25"/>
        <end position="920"/>
    </location>
</feature>
<dbReference type="Proteomes" id="UP001367676">
    <property type="component" value="Unassembled WGS sequence"/>
</dbReference>
<evidence type="ECO:0000256" key="1">
    <source>
        <dbReference type="SAM" id="MobiDB-lite"/>
    </source>
</evidence>
<keyword evidence="2" id="KW-1133">Transmembrane helix</keyword>
<keyword evidence="5" id="KW-1185">Reference proteome</keyword>
<feature type="transmembrane region" description="Helical" evidence="2">
    <location>
        <begin position="843"/>
        <end position="863"/>
    </location>
</feature>
<feature type="region of interest" description="Disordered" evidence="1">
    <location>
        <begin position="66"/>
        <end position="91"/>
    </location>
</feature>
<evidence type="ECO:0000313" key="5">
    <source>
        <dbReference type="Proteomes" id="UP001367676"/>
    </source>
</evidence>
<dbReference type="PANTHER" id="PTHR21879">
    <property type="entry name" value="FI03362P-RELATED-RELATED"/>
    <property type="match status" value="1"/>
</dbReference>
<sequence length="920" mass="104121">MISPLNLAFTSWLLVSISVRQLSAHSDAGIRLDYGKSSLSYDDTNSQPPRPKHSFPFADERGPYYGSDGTFHDDSVASSTTPPPTSALPVSGMGWRDGWTPIIRAQTPSREHDRYAETQFRHGVDGVKRERAGSPRQSRTSYQKHVKPKQLRQFQRYNSALQSNLNSARLSPLSDERYPTFQYPQNKLNSAQRSPSPDELHSTFRYPLGKLDSARLNPPIDELGSTFQYPQKKKEAVTLNENDIMRMHYGPPTGGHHYSQVSEKDQDRLVRTPSLGRIKQRSYEVEEIGEDEVAAPPAQNIHSVIDTSTAPTFDGQVADLTKRQTSTDAWLLDEASSENTIQTYKFGYDDRIVKKPLQGSTETPSLGSLALLDHYDDFERSDNKADFTGYLSNRKHASQNVTGFVNLAATSISNPREEESLDSLELSPKIIETSSTSLAPTKSGRLSDKPIIIMELQTTTLTPEYYRQLFDSFSSGHYRQEETSKPAFNKKSPLRGKKKWPSMISTTETTAASPAASAASSTEKSEDTKTRITQQSPVRQNETEKSDSIFFSIPSHQLVDLIPKTLRLNFIAVKRVLIDCYTPNDRNKNKSSSVNCLKKITFDILDKAIESDVVKLTDVVSLVKDNKTTDGQQQGRSATSQGTEEAQWLPSIVKRIQKLFSTHALKVKLMNSPEPESYQVEGRRRYRHTFRRIFPVVASIYMTVTSVLIPLVFQFMAVMAGKSFMVGKIALLFALFTSFNKFLSLGIENILPWYYQTNHASHSQPSPPPPPPVLPVPYPVPFHHPYDHQKKDNRKKDTNVYDYSYTTKRRRRHYRRVFPIMVGAYMILSSLLIPLGFKFMALLGTKSILISAFSLIMAIMGGVKKYMGSNSGSSHTPYYPSPYPAFYPSYFDPWRRDEYRKISNGYDDPMEFSHYIEEME</sequence>
<evidence type="ECO:0000313" key="4">
    <source>
        <dbReference type="EMBL" id="KAK7601524.1"/>
    </source>
</evidence>
<dbReference type="GO" id="GO:0016020">
    <property type="term" value="C:membrane"/>
    <property type="evidence" value="ECO:0007669"/>
    <property type="project" value="TreeGrafter"/>
</dbReference>
<accession>A0AAN9TLU0</accession>
<dbReference type="PANTHER" id="PTHR21879:SF8">
    <property type="entry name" value="OSIRIS 23"/>
    <property type="match status" value="1"/>
</dbReference>
<feature type="region of interest" description="Disordered" evidence="1">
    <location>
        <begin position="480"/>
        <end position="545"/>
    </location>
</feature>
<feature type="compositionally biased region" description="Low complexity" evidence="1">
    <location>
        <begin position="505"/>
        <end position="522"/>
    </location>
</feature>
<feature type="signal peptide" evidence="3">
    <location>
        <begin position="1"/>
        <end position="24"/>
    </location>
</feature>
<protein>
    <submittedName>
        <fullName evidence="4">Uncharacterized protein</fullName>
    </submittedName>
</protein>
<dbReference type="Pfam" id="PF07898">
    <property type="entry name" value="DUF1676"/>
    <property type="match status" value="1"/>
</dbReference>
<feature type="compositionally biased region" description="Basic and acidic residues" evidence="1">
    <location>
        <begin position="122"/>
        <end position="133"/>
    </location>
</feature>
<name>A0AAN9TLU0_9HEMI</name>
<keyword evidence="3" id="KW-0732">Signal</keyword>
<feature type="region of interest" description="Disordered" evidence="1">
    <location>
        <begin position="122"/>
        <end position="148"/>
    </location>
</feature>
<comment type="caution">
    <text evidence="4">The sequence shown here is derived from an EMBL/GenBank/DDBJ whole genome shotgun (WGS) entry which is preliminary data.</text>
</comment>
<reference evidence="4 5" key="1">
    <citation type="submission" date="2024-03" db="EMBL/GenBank/DDBJ databases">
        <title>Adaptation during the transition from Ophiocordyceps entomopathogen to insect associate is accompanied by gene loss and intensified selection.</title>
        <authorList>
            <person name="Ward C.M."/>
            <person name="Onetto C.A."/>
            <person name="Borneman A.R."/>
        </authorList>
    </citation>
    <scope>NUCLEOTIDE SEQUENCE [LARGE SCALE GENOMIC DNA]</scope>
    <source>
        <strain evidence="4">AWRI1</strain>
        <tissue evidence="4">Single Adult Female</tissue>
    </source>
</reference>